<evidence type="ECO:0000313" key="5">
    <source>
        <dbReference type="EMBL" id="KKQ50184.1"/>
    </source>
</evidence>
<dbReference type="CDD" id="cd00165">
    <property type="entry name" value="S4"/>
    <property type="match status" value="1"/>
</dbReference>
<reference evidence="5 6" key="1">
    <citation type="journal article" date="2015" name="Nature">
        <title>rRNA introns, odd ribosomes, and small enigmatic genomes across a large radiation of phyla.</title>
        <authorList>
            <person name="Brown C.T."/>
            <person name="Hug L.A."/>
            <person name="Thomas B.C."/>
            <person name="Sharon I."/>
            <person name="Castelle C.J."/>
            <person name="Singh A."/>
            <person name="Wilkins M.J."/>
            <person name="Williams K.H."/>
            <person name="Banfield J.F."/>
        </authorList>
    </citation>
    <scope>NUCLEOTIDE SEQUENCE [LARGE SCALE GENOMIC DNA]</scope>
</reference>
<dbReference type="Pfam" id="PF01479">
    <property type="entry name" value="S4"/>
    <property type="match status" value="1"/>
</dbReference>
<dbReference type="SMART" id="SM00363">
    <property type="entry name" value="S4"/>
    <property type="match status" value="1"/>
</dbReference>
<dbReference type="InterPro" id="IPR042092">
    <property type="entry name" value="PsdUridine_s_RsuA/RluB/E/F_cat"/>
</dbReference>
<accession>A0A0G0KLY2</accession>
<dbReference type="PROSITE" id="PS01149">
    <property type="entry name" value="PSI_RSU"/>
    <property type="match status" value="1"/>
</dbReference>
<dbReference type="Proteomes" id="UP000034231">
    <property type="component" value="Unassembled WGS sequence"/>
</dbReference>
<comment type="caution">
    <text evidence="5">The sequence shown here is derived from an EMBL/GenBank/DDBJ whole genome shotgun (WGS) entry which is preliminary data.</text>
</comment>
<dbReference type="InterPro" id="IPR002942">
    <property type="entry name" value="S4_RNA-bd"/>
</dbReference>
<dbReference type="InterPro" id="IPR020103">
    <property type="entry name" value="PsdUridine_synth_cat_dom_sf"/>
</dbReference>
<dbReference type="AlphaFoldDB" id="A0A0G0KLY2"/>
<protein>
    <submittedName>
        <fullName evidence="5">Pseudouridine synthase</fullName>
    </submittedName>
</protein>
<sequence length="217" mass="24638">MMRLNKFLSQAGMASRRGADRLIEQGLVTINGKVAKLGEKVSGKEKILIKDQTIKSIEKKEYIMLYKPVGIVSTADDEKGRQKVVDLVKTDNRLYPVGRLDIDSEGLIILTNDGDLALKLTHPKFHMEKEYEVTTDKEIAGRRINTGINKIVRSTKNKMTIVMYEGKKRQIRNMCWEAGLRVRTLKRVRIGSLNLGDLQPGEYRDLTPREVAALKQL</sequence>
<dbReference type="InterPro" id="IPR036986">
    <property type="entry name" value="S4_RNA-bd_sf"/>
</dbReference>
<dbReference type="Pfam" id="PF00849">
    <property type="entry name" value="PseudoU_synth_2"/>
    <property type="match status" value="1"/>
</dbReference>
<dbReference type="InterPro" id="IPR050343">
    <property type="entry name" value="RsuA_PseudoU_synthase"/>
</dbReference>
<comment type="similarity">
    <text evidence="1">Belongs to the pseudouridine synthase RsuA family.</text>
</comment>
<organism evidence="5 6">
    <name type="scientific">Candidatus Shapirobacteria bacterium GW2011_GWE1_38_10</name>
    <dbReference type="NCBI Taxonomy" id="1618488"/>
    <lineage>
        <taxon>Bacteria</taxon>
        <taxon>Candidatus Shapironibacteriota</taxon>
    </lineage>
</organism>
<dbReference type="PROSITE" id="PS50889">
    <property type="entry name" value="S4"/>
    <property type="match status" value="1"/>
</dbReference>
<dbReference type="Gene3D" id="3.30.70.1560">
    <property type="entry name" value="Alpha-L RNA-binding motif"/>
    <property type="match status" value="1"/>
</dbReference>
<dbReference type="GO" id="GO:0000455">
    <property type="term" value="P:enzyme-directed rRNA pseudouridine synthesis"/>
    <property type="evidence" value="ECO:0007669"/>
    <property type="project" value="UniProtKB-ARBA"/>
</dbReference>
<dbReference type="InterPro" id="IPR018496">
    <property type="entry name" value="PsdUridine_synth_RsuA/RluB_CS"/>
</dbReference>
<dbReference type="FunFam" id="3.10.290.10:FF:000003">
    <property type="entry name" value="Pseudouridine synthase"/>
    <property type="match status" value="1"/>
</dbReference>
<dbReference type="GO" id="GO:0120159">
    <property type="term" value="F:rRNA pseudouridine synthase activity"/>
    <property type="evidence" value="ECO:0007669"/>
    <property type="project" value="UniProtKB-ARBA"/>
</dbReference>
<proteinExistence type="inferred from homology"/>
<keyword evidence="3" id="KW-0694">RNA-binding</keyword>
<evidence type="ECO:0000256" key="2">
    <source>
        <dbReference type="ARBA" id="ARBA00023235"/>
    </source>
</evidence>
<evidence type="ECO:0000256" key="1">
    <source>
        <dbReference type="ARBA" id="ARBA00008348"/>
    </source>
</evidence>
<dbReference type="SUPFAM" id="SSF55120">
    <property type="entry name" value="Pseudouridine synthase"/>
    <property type="match status" value="1"/>
</dbReference>
<dbReference type="Gene3D" id="3.10.290.10">
    <property type="entry name" value="RNA-binding S4 domain"/>
    <property type="match status" value="1"/>
</dbReference>
<dbReference type="InterPro" id="IPR020094">
    <property type="entry name" value="TruA/RsuA/RluB/E/F_N"/>
</dbReference>
<dbReference type="CDD" id="cd02870">
    <property type="entry name" value="PseudoU_synth_RsuA_like"/>
    <property type="match status" value="1"/>
</dbReference>
<dbReference type="GO" id="GO:0003723">
    <property type="term" value="F:RNA binding"/>
    <property type="evidence" value="ECO:0007669"/>
    <property type="project" value="UniProtKB-KW"/>
</dbReference>
<dbReference type="PANTHER" id="PTHR47683">
    <property type="entry name" value="PSEUDOURIDINE SYNTHASE FAMILY PROTEIN-RELATED"/>
    <property type="match status" value="1"/>
</dbReference>
<dbReference type="EMBL" id="LBTX01000008">
    <property type="protein sequence ID" value="KKQ50184.1"/>
    <property type="molecule type" value="Genomic_DNA"/>
</dbReference>
<feature type="domain" description="RNA-binding S4" evidence="4">
    <location>
        <begin position="2"/>
        <end position="63"/>
    </location>
</feature>
<keyword evidence="2" id="KW-0413">Isomerase</keyword>
<evidence type="ECO:0000313" key="6">
    <source>
        <dbReference type="Proteomes" id="UP000034231"/>
    </source>
</evidence>
<name>A0A0G0KLY2_9BACT</name>
<gene>
    <name evidence="5" type="ORF">US68_C0008G0069</name>
</gene>
<dbReference type="PANTHER" id="PTHR47683:SF2">
    <property type="entry name" value="RNA-BINDING S4 DOMAIN-CONTAINING PROTEIN"/>
    <property type="match status" value="1"/>
</dbReference>
<dbReference type="InterPro" id="IPR006145">
    <property type="entry name" value="PsdUridine_synth_RsuA/RluA"/>
</dbReference>
<evidence type="ECO:0000256" key="3">
    <source>
        <dbReference type="PROSITE-ProRule" id="PRU00182"/>
    </source>
</evidence>
<dbReference type="Gene3D" id="3.30.70.580">
    <property type="entry name" value="Pseudouridine synthase I, catalytic domain, N-terminal subdomain"/>
    <property type="match status" value="1"/>
</dbReference>
<dbReference type="SUPFAM" id="SSF55174">
    <property type="entry name" value="Alpha-L RNA-binding motif"/>
    <property type="match status" value="1"/>
</dbReference>
<evidence type="ECO:0000259" key="4">
    <source>
        <dbReference type="SMART" id="SM00363"/>
    </source>
</evidence>